<organism evidence="3 4">
    <name type="scientific">Geotalea uraniireducens (strain Rf4)</name>
    <name type="common">Geobacter uraniireducens</name>
    <dbReference type="NCBI Taxonomy" id="351605"/>
    <lineage>
        <taxon>Bacteria</taxon>
        <taxon>Pseudomonadati</taxon>
        <taxon>Thermodesulfobacteriota</taxon>
        <taxon>Desulfuromonadia</taxon>
        <taxon>Geobacterales</taxon>
        <taxon>Geobacteraceae</taxon>
        <taxon>Geotalea</taxon>
    </lineage>
</organism>
<evidence type="ECO:0000256" key="1">
    <source>
        <dbReference type="ARBA" id="ARBA00022737"/>
    </source>
</evidence>
<dbReference type="EMBL" id="CP000698">
    <property type="protein sequence ID" value="ABQ27988.1"/>
    <property type="molecule type" value="Genomic_DNA"/>
</dbReference>
<dbReference type="OrthoDB" id="5480974at2"/>
<dbReference type="GO" id="GO:0008270">
    <property type="term" value="F:zinc ion binding"/>
    <property type="evidence" value="ECO:0007669"/>
    <property type="project" value="UniProtKB-KW"/>
</dbReference>
<proteinExistence type="predicted"/>
<dbReference type="Proteomes" id="UP000006695">
    <property type="component" value="Chromosome"/>
</dbReference>
<evidence type="ECO:0000256" key="2">
    <source>
        <dbReference type="PROSITE-ProRule" id="PRU00504"/>
    </source>
</evidence>
<dbReference type="Pfam" id="PF01436">
    <property type="entry name" value="NHL"/>
    <property type="match status" value="1"/>
</dbReference>
<dbReference type="GO" id="GO:0061630">
    <property type="term" value="F:ubiquitin protein ligase activity"/>
    <property type="evidence" value="ECO:0007669"/>
    <property type="project" value="TreeGrafter"/>
</dbReference>
<dbReference type="PROSITE" id="PS51125">
    <property type="entry name" value="NHL"/>
    <property type="match status" value="2"/>
</dbReference>
<dbReference type="CDD" id="cd14962">
    <property type="entry name" value="NHL_like_6"/>
    <property type="match status" value="1"/>
</dbReference>
<dbReference type="GO" id="GO:0043161">
    <property type="term" value="P:proteasome-mediated ubiquitin-dependent protein catabolic process"/>
    <property type="evidence" value="ECO:0007669"/>
    <property type="project" value="TreeGrafter"/>
</dbReference>
<protein>
    <submittedName>
        <fullName evidence="3">NHL repeat containing protein</fullName>
    </submittedName>
</protein>
<gene>
    <name evidence="3" type="ordered locus">Gura_3838</name>
</gene>
<dbReference type="InterPro" id="IPR050952">
    <property type="entry name" value="TRIM-NHL_E3_ligases"/>
</dbReference>
<feature type="repeat" description="NHL" evidence="2">
    <location>
        <begin position="77"/>
        <end position="107"/>
    </location>
</feature>
<dbReference type="InterPro" id="IPR001258">
    <property type="entry name" value="NHL_repeat"/>
</dbReference>
<dbReference type="GO" id="GO:0000209">
    <property type="term" value="P:protein polyubiquitination"/>
    <property type="evidence" value="ECO:0007669"/>
    <property type="project" value="TreeGrafter"/>
</dbReference>
<keyword evidence="4" id="KW-1185">Reference proteome</keyword>
<evidence type="ECO:0000313" key="4">
    <source>
        <dbReference type="Proteomes" id="UP000006695"/>
    </source>
</evidence>
<dbReference type="PANTHER" id="PTHR24104">
    <property type="entry name" value="E3 UBIQUITIN-PROTEIN LIGASE NHLRC1-RELATED"/>
    <property type="match status" value="1"/>
</dbReference>
<dbReference type="SUPFAM" id="SSF101898">
    <property type="entry name" value="NHL repeat"/>
    <property type="match status" value="1"/>
</dbReference>
<dbReference type="Pfam" id="PF17170">
    <property type="entry name" value="DUF5128"/>
    <property type="match status" value="1"/>
</dbReference>
<evidence type="ECO:0000313" key="3">
    <source>
        <dbReference type="EMBL" id="ABQ27988.1"/>
    </source>
</evidence>
<reference evidence="3 4" key="1">
    <citation type="submission" date="2007-05" db="EMBL/GenBank/DDBJ databases">
        <title>Complete sequence of Geobacter uraniireducens Rf4.</title>
        <authorList>
            <consortium name="US DOE Joint Genome Institute"/>
            <person name="Copeland A."/>
            <person name="Lucas S."/>
            <person name="Lapidus A."/>
            <person name="Barry K."/>
            <person name="Detter J.C."/>
            <person name="Glavina del Rio T."/>
            <person name="Hammon N."/>
            <person name="Israni S."/>
            <person name="Dalin E."/>
            <person name="Tice H."/>
            <person name="Pitluck S."/>
            <person name="Chertkov O."/>
            <person name="Brettin T."/>
            <person name="Bruce D."/>
            <person name="Han C."/>
            <person name="Schmutz J."/>
            <person name="Larimer F."/>
            <person name="Land M."/>
            <person name="Hauser L."/>
            <person name="Kyrpides N."/>
            <person name="Mikhailova N."/>
            <person name="Shelobolina E."/>
            <person name="Aklujkar M."/>
            <person name="Lovley D."/>
            <person name="Richardson P."/>
        </authorList>
    </citation>
    <scope>NUCLEOTIDE SEQUENCE [LARGE SCALE GENOMIC DNA]</scope>
    <source>
        <strain evidence="3 4">Rf4</strain>
    </source>
</reference>
<dbReference type="AlphaFoldDB" id="A5G870"/>
<dbReference type="RefSeq" id="WP_011940634.1">
    <property type="nucleotide sequence ID" value="NC_009483.1"/>
</dbReference>
<feature type="repeat" description="NHL" evidence="2">
    <location>
        <begin position="200"/>
        <end position="243"/>
    </location>
</feature>
<dbReference type="KEGG" id="gur:Gura_3838"/>
<keyword evidence="1" id="KW-0677">Repeat</keyword>
<dbReference type="STRING" id="351605.Gura_3838"/>
<accession>A5G870</accession>
<dbReference type="PROSITE" id="PS51257">
    <property type="entry name" value="PROKAR_LIPOPROTEIN"/>
    <property type="match status" value="1"/>
</dbReference>
<dbReference type="Gene3D" id="2.120.10.30">
    <property type="entry name" value="TolB, C-terminal domain"/>
    <property type="match status" value="2"/>
</dbReference>
<dbReference type="PANTHER" id="PTHR24104:SF25">
    <property type="entry name" value="PROTEIN LIN-41"/>
    <property type="match status" value="1"/>
</dbReference>
<sequence length="360" mass="40172">MKEFCWRTKIVAMLIMVGLLAGCAGTPPMKHRFYWPPLPDDPKIEWLGAYRSQHDLPKTGSQLFFEGVFGKDDPIAFNRPSGIAADGEGLVYVCDPLNHAIVVYDLKNNKVHIFGKNLEQLFQEPMGIDIDVAGNIYVADADAKKIFIFNKDEKPVGNIDLAAFVTRPIGIAIDKERKRIIVCDSQGHKIEVIDLAGKQLFSFGKRGGEEGEFNVPAWATILKDGTIVVADSLNTRVQLFDPTGKFIRKFGTRGDNPGEFQMIKGIARDTEDHIYAVDGKGNTFSIFSPKGEYLLTVGGAFTSEQKIAPGGFLLPMGIFIDKNNTIYVVDQMNYRFQMFQYMDERYLKNHPVETGAASKE</sequence>
<dbReference type="HOGENOM" id="CLU_008645_8_0_7"/>
<name>A5G870_GEOUR</name>
<dbReference type="InterPro" id="IPR011042">
    <property type="entry name" value="6-blade_b-propeller_TolB-like"/>
</dbReference>